<feature type="region of interest" description="Disordered" evidence="7">
    <location>
        <begin position="449"/>
        <end position="680"/>
    </location>
</feature>
<feature type="domain" description="Histidine kinase/HSP90-like ATPase" evidence="9">
    <location>
        <begin position="333"/>
        <end position="444"/>
    </location>
</feature>
<organism evidence="10 11">
    <name type="scientific">Streptomyces thermodiastaticus</name>
    <dbReference type="NCBI Taxonomy" id="44061"/>
    <lineage>
        <taxon>Bacteria</taxon>
        <taxon>Bacillati</taxon>
        <taxon>Actinomycetota</taxon>
        <taxon>Actinomycetes</taxon>
        <taxon>Kitasatosporales</taxon>
        <taxon>Streptomycetaceae</taxon>
        <taxon>Streptomyces</taxon>
    </lineage>
</organism>
<dbReference type="InterPro" id="IPR036890">
    <property type="entry name" value="HATPase_C_sf"/>
</dbReference>
<feature type="compositionally biased region" description="Low complexity" evidence="7">
    <location>
        <begin position="644"/>
        <end position="673"/>
    </location>
</feature>
<evidence type="ECO:0000256" key="3">
    <source>
        <dbReference type="ARBA" id="ARBA00022553"/>
    </source>
</evidence>
<protein>
    <recommendedName>
        <fullName evidence="2">histidine kinase</fullName>
        <ecNumber evidence="2">2.7.13.3</ecNumber>
    </recommendedName>
</protein>
<comment type="caution">
    <text evidence="10">The sequence shown here is derived from an EMBL/GenBank/DDBJ whole genome shotgun (WGS) entry which is preliminary data.</text>
</comment>
<dbReference type="InterPro" id="IPR003594">
    <property type="entry name" value="HATPase_dom"/>
</dbReference>
<evidence type="ECO:0000256" key="8">
    <source>
        <dbReference type="SAM" id="Phobius"/>
    </source>
</evidence>
<feature type="coiled-coil region" evidence="6">
    <location>
        <begin position="146"/>
        <end position="180"/>
    </location>
</feature>
<feature type="transmembrane region" description="Helical" evidence="8">
    <location>
        <begin position="20"/>
        <end position="41"/>
    </location>
</feature>
<dbReference type="EMBL" id="JAUSWC010000007">
    <property type="protein sequence ID" value="MDQ0487496.1"/>
    <property type="molecule type" value="Genomic_DNA"/>
</dbReference>
<evidence type="ECO:0000256" key="4">
    <source>
        <dbReference type="ARBA" id="ARBA00022679"/>
    </source>
</evidence>
<gene>
    <name evidence="10" type="ORF">QO019_002347</name>
</gene>
<dbReference type="GO" id="GO:0016301">
    <property type="term" value="F:kinase activity"/>
    <property type="evidence" value="ECO:0007669"/>
    <property type="project" value="UniProtKB-KW"/>
</dbReference>
<name>A0ABU0KGC2_9ACTN</name>
<keyword evidence="6" id="KW-0175">Coiled coil</keyword>
<dbReference type="SMART" id="SM00387">
    <property type="entry name" value="HATPase_c"/>
    <property type="match status" value="1"/>
</dbReference>
<feature type="compositionally biased region" description="Low complexity" evidence="7">
    <location>
        <begin position="477"/>
        <end position="496"/>
    </location>
</feature>
<evidence type="ECO:0000259" key="9">
    <source>
        <dbReference type="SMART" id="SM00387"/>
    </source>
</evidence>
<dbReference type="SUPFAM" id="SSF55874">
    <property type="entry name" value="ATPase domain of HSP90 chaperone/DNA topoisomerase II/histidine kinase"/>
    <property type="match status" value="1"/>
</dbReference>
<evidence type="ECO:0000256" key="5">
    <source>
        <dbReference type="ARBA" id="ARBA00022777"/>
    </source>
</evidence>
<dbReference type="EC" id="2.7.13.3" evidence="2"/>
<comment type="catalytic activity">
    <reaction evidence="1">
        <text>ATP + protein L-histidine = ADP + protein N-phospho-L-histidine.</text>
        <dbReference type="EC" id="2.7.13.3"/>
    </reaction>
</comment>
<keyword evidence="3" id="KW-0597">Phosphoprotein</keyword>
<keyword evidence="4" id="KW-0808">Transferase</keyword>
<accession>A0ABU0KGC2</accession>
<evidence type="ECO:0000256" key="7">
    <source>
        <dbReference type="SAM" id="MobiDB-lite"/>
    </source>
</evidence>
<feature type="compositionally biased region" description="Basic and acidic residues" evidence="7">
    <location>
        <begin position="449"/>
        <end position="458"/>
    </location>
</feature>
<feature type="transmembrane region" description="Helical" evidence="8">
    <location>
        <begin position="47"/>
        <end position="66"/>
    </location>
</feature>
<dbReference type="Proteomes" id="UP001236795">
    <property type="component" value="Unassembled WGS sequence"/>
</dbReference>
<dbReference type="PANTHER" id="PTHR45436">
    <property type="entry name" value="SENSOR HISTIDINE KINASE YKOH"/>
    <property type="match status" value="1"/>
</dbReference>
<reference evidence="10 11" key="1">
    <citation type="submission" date="2023-07" db="EMBL/GenBank/DDBJ databases">
        <title>Genomic Encyclopedia of Type Strains, Phase IV (KMG-IV): sequencing the most valuable type-strain genomes for metagenomic binning, comparative biology and taxonomic classification.</title>
        <authorList>
            <person name="Goeker M."/>
        </authorList>
    </citation>
    <scope>NUCLEOTIDE SEQUENCE [LARGE SCALE GENOMIC DNA]</scope>
    <source>
        <strain evidence="10 11">DSM 40573</strain>
    </source>
</reference>
<feature type="coiled-coil region" evidence="6">
    <location>
        <begin position="214"/>
        <end position="259"/>
    </location>
</feature>
<dbReference type="InterPro" id="IPR050428">
    <property type="entry name" value="TCS_sensor_his_kinase"/>
</dbReference>
<keyword evidence="5 10" id="KW-0418">Kinase</keyword>
<feature type="compositionally biased region" description="Basic and acidic residues" evidence="7">
    <location>
        <begin position="600"/>
        <end position="609"/>
    </location>
</feature>
<evidence type="ECO:0000256" key="6">
    <source>
        <dbReference type="SAM" id="Coils"/>
    </source>
</evidence>
<dbReference type="Pfam" id="PF02518">
    <property type="entry name" value="HATPase_c"/>
    <property type="match status" value="1"/>
</dbReference>
<proteinExistence type="predicted"/>
<keyword evidence="8" id="KW-0472">Membrane</keyword>
<sequence length="680" mass="71060">MPVPASPSQHPPAGAPRTSFAARAAVLVVTAAAGGAALALAPSGATSWTLAVVLAGWACVAVTVLVDHRLVRKARSTAAERESETSRLRAESARRSAEISHLAGATLPAVAERLREGTSAADVLAAVPPPSDPQLSRVTHAFAVTVEEDVRRVMTLEDEYRAIRDELEQAATEHDRFVRETMPAAISRLREGRSADTVLAETELPHHPALRGSAESFIRELARSERRAAAAQAASAKALSRVQAKAVQMLADLREMQERHGEEVFGDLLKLDHSTSQLGLMTDRLALLMGGRSSRAWNKPIKMESILRGAAGRIAAYQRVRLHCSTRTAVAGFAAEGVMHLLAELMDNAANFSPPIDEVHVYVEDRSAGIVVTIEDSGLKMADAAMRRAEEAVTGRVTDLASLQGTRLGLAVVGRLASKYDIGVNYRPSSRGGTGVVVLLPLHLLAQHREPAPHETSGRGESLAGRGAAARGVPMESPSASRAPALPARDADALPSGGSSARTRSDADALPVRGSHDVDALPLPGANGSRGDRDNAADARPAAAWPSDTPESPAPWTERTGSITERLSALPTVPGQSRHRKPDSTTPNGLPVRAPGRTMAEAEREREQRQSAAARSGDTGSGRRGARDAGSRFGAFHRGARQSGNGTTGASDNAATGAADAPGDGTSAGTGADSLPPAAP</sequence>
<dbReference type="PANTHER" id="PTHR45436:SF5">
    <property type="entry name" value="SENSOR HISTIDINE KINASE TRCS"/>
    <property type="match status" value="1"/>
</dbReference>
<keyword evidence="8" id="KW-0812">Transmembrane</keyword>
<dbReference type="RefSeq" id="WP_168713385.1">
    <property type="nucleotide sequence ID" value="NZ_JAUSWC010000007.1"/>
</dbReference>
<evidence type="ECO:0000313" key="11">
    <source>
        <dbReference type="Proteomes" id="UP001236795"/>
    </source>
</evidence>
<evidence type="ECO:0000256" key="1">
    <source>
        <dbReference type="ARBA" id="ARBA00000085"/>
    </source>
</evidence>
<keyword evidence="11" id="KW-1185">Reference proteome</keyword>
<dbReference type="Gene3D" id="3.30.565.10">
    <property type="entry name" value="Histidine kinase-like ATPase, C-terminal domain"/>
    <property type="match status" value="1"/>
</dbReference>
<evidence type="ECO:0000313" key="10">
    <source>
        <dbReference type="EMBL" id="MDQ0487496.1"/>
    </source>
</evidence>
<keyword evidence="8" id="KW-1133">Transmembrane helix</keyword>
<evidence type="ECO:0000256" key="2">
    <source>
        <dbReference type="ARBA" id="ARBA00012438"/>
    </source>
</evidence>